<dbReference type="Pfam" id="PF03466">
    <property type="entry name" value="LysR_substrate"/>
    <property type="match status" value="1"/>
</dbReference>
<evidence type="ECO:0000313" key="3">
    <source>
        <dbReference type="EMBL" id="MFC0530559.1"/>
    </source>
</evidence>
<feature type="region of interest" description="Disordered" evidence="1">
    <location>
        <begin position="247"/>
        <end position="266"/>
    </location>
</feature>
<name>A0ABV6M7M5_9ACTN</name>
<dbReference type="EMBL" id="JBHLUH010000048">
    <property type="protein sequence ID" value="MFC0530559.1"/>
    <property type="molecule type" value="Genomic_DNA"/>
</dbReference>
<evidence type="ECO:0000256" key="1">
    <source>
        <dbReference type="SAM" id="MobiDB-lite"/>
    </source>
</evidence>
<proteinExistence type="predicted"/>
<dbReference type="RefSeq" id="WP_377253718.1">
    <property type="nucleotide sequence ID" value="NZ_JBHLUH010000048.1"/>
</dbReference>
<evidence type="ECO:0000313" key="4">
    <source>
        <dbReference type="Proteomes" id="UP001589867"/>
    </source>
</evidence>
<keyword evidence="4" id="KW-1185">Reference proteome</keyword>
<reference evidence="3 4" key="1">
    <citation type="submission" date="2024-09" db="EMBL/GenBank/DDBJ databases">
        <authorList>
            <person name="Sun Q."/>
            <person name="Mori K."/>
        </authorList>
    </citation>
    <scope>NUCLEOTIDE SEQUENCE [LARGE SCALE GENOMIC DNA]</scope>
    <source>
        <strain evidence="3 4">TBRC 3947</strain>
    </source>
</reference>
<evidence type="ECO:0000259" key="2">
    <source>
        <dbReference type="Pfam" id="PF03466"/>
    </source>
</evidence>
<gene>
    <name evidence="3" type="ORF">ACFFIA_23125</name>
</gene>
<protein>
    <submittedName>
        <fullName evidence="3">LysR substrate-binding domain-containing protein</fullName>
    </submittedName>
</protein>
<feature type="compositionally biased region" description="Polar residues" evidence="1">
    <location>
        <begin position="247"/>
        <end position="262"/>
    </location>
</feature>
<dbReference type="SUPFAM" id="SSF53850">
    <property type="entry name" value="Periplasmic binding protein-like II"/>
    <property type="match status" value="1"/>
</dbReference>
<feature type="domain" description="LysR substrate-binding" evidence="2">
    <location>
        <begin position="3"/>
        <end position="149"/>
    </location>
</feature>
<feature type="compositionally biased region" description="Basic residues" evidence="1">
    <location>
        <begin position="170"/>
        <end position="181"/>
    </location>
</feature>
<accession>A0ABV6M7M5</accession>
<dbReference type="Gene3D" id="3.40.190.290">
    <property type="match status" value="1"/>
</dbReference>
<comment type="caution">
    <text evidence="3">The sequence shown here is derived from an EMBL/GenBank/DDBJ whole genome shotgun (WGS) entry which is preliminary data.</text>
</comment>
<dbReference type="InterPro" id="IPR005119">
    <property type="entry name" value="LysR_subst-bd"/>
</dbReference>
<organism evidence="3 4">
    <name type="scientific">Phytohabitans kaempferiae</name>
    <dbReference type="NCBI Taxonomy" id="1620943"/>
    <lineage>
        <taxon>Bacteria</taxon>
        <taxon>Bacillati</taxon>
        <taxon>Actinomycetota</taxon>
        <taxon>Actinomycetes</taxon>
        <taxon>Micromonosporales</taxon>
        <taxon>Micromonosporaceae</taxon>
    </lineage>
</organism>
<dbReference type="Proteomes" id="UP001589867">
    <property type="component" value="Unassembled WGS sequence"/>
</dbReference>
<sequence length="278" mass="29828">MDVRIGDGLTAAQMLASAADLAIGTHRAASPYRSVLLADLPVWAYVPTTDPWRRHRSVDLEMLLTRPLIVVPVTFAAQAALDAALATHDFAHHTVVGAANGTISQALATTGRGVAVVSDDPRFEMHPVAIHIDGVPLRIRLYAACDPGSIAAQTAMLPPRLDLRPLQHGRPPRAHARKCRPGLHNAGRDRVGWRVGDTANSWPPSISACRHAVATFPINGTSSRSRTSRRSSRSFWLGAMMRKPAFASTSTRPMRTKSSIASRTGVADTPSWFASTGA</sequence>
<feature type="region of interest" description="Disordered" evidence="1">
    <location>
        <begin position="164"/>
        <end position="185"/>
    </location>
</feature>